<organism evidence="5 7">
    <name type="scientific">Cercospora beticola</name>
    <name type="common">Sugarbeet leaf spot fungus</name>
    <dbReference type="NCBI Taxonomy" id="122368"/>
    <lineage>
        <taxon>Eukaryota</taxon>
        <taxon>Fungi</taxon>
        <taxon>Dikarya</taxon>
        <taxon>Ascomycota</taxon>
        <taxon>Pezizomycotina</taxon>
        <taxon>Dothideomycetes</taxon>
        <taxon>Dothideomycetidae</taxon>
        <taxon>Mycosphaerellales</taxon>
        <taxon>Mycosphaerellaceae</taxon>
        <taxon>Cercospora</taxon>
    </lineage>
</organism>
<dbReference type="Pfam" id="PF10342">
    <property type="entry name" value="Kre9_KNH"/>
    <property type="match status" value="1"/>
</dbReference>
<protein>
    <recommendedName>
        <fullName evidence="4">Yeast cell wall synthesis Kre9/Knh1-like N-terminal domain-containing protein</fullName>
    </recommendedName>
</protein>
<dbReference type="AlphaFoldDB" id="A0A2G5IAI1"/>
<evidence type="ECO:0000256" key="2">
    <source>
        <dbReference type="SAM" id="MobiDB-lite"/>
    </source>
</evidence>
<dbReference type="Proteomes" id="UP001302367">
    <property type="component" value="Chromosome 1"/>
</dbReference>
<evidence type="ECO:0000256" key="3">
    <source>
        <dbReference type="SAM" id="SignalP"/>
    </source>
</evidence>
<evidence type="ECO:0000313" key="5">
    <source>
        <dbReference type="EMBL" id="PIB01856.1"/>
    </source>
</evidence>
<dbReference type="InterPro" id="IPR052982">
    <property type="entry name" value="SRP1/TIP1-like"/>
</dbReference>
<sequence>MFVKSILVGAFAALAAAQSAAISFTNPLPQAVAGQSVELTWQTDDSTTPVTILLREGDANDLKTVSTLTSTGTGGKFTWNVDSSLEDDDDYALQITQGSNTNYLGPFSISGGSGTGSSSSSSAETPAGYSTISAPANSTTSHTITAVPPYATGNVTIPRNTTLSSATLTRTATTPGNTNDAGFQGSQTGSTGAQSTGGASSLLTGGSAVALVFGAVAAIMV</sequence>
<evidence type="ECO:0000259" key="4">
    <source>
        <dbReference type="Pfam" id="PF10342"/>
    </source>
</evidence>
<dbReference type="PANTHER" id="PTHR40633:SF5">
    <property type="entry name" value="ANCHORED PROTEIN, PUTATIVE (AFU_ORTHOLOGUE AFUA_8G04370)-RELATED"/>
    <property type="match status" value="1"/>
</dbReference>
<evidence type="ECO:0000313" key="8">
    <source>
        <dbReference type="Proteomes" id="UP001302367"/>
    </source>
</evidence>
<gene>
    <name evidence="5" type="ORF">CB0940_00452</name>
    <name evidence="6" type="ORF">RHO25_000474</name>
</gene>
<dbReference type="InterPro" id="IPR018466">
    <property type="entry name" value="Kre9/Knh1-like_N"/>
</dbReference>
<feature type="compositionally biased region" description="Polar residues" evidence="2">
    <location>
        <begin position="128"/>
        <end position="142"/>
    </location>
</feature>
<proteinExistence type="predicted"/>
<feature type="chain" id="PRO_5013794532" description="Yeast cell wall synthesis Kre9/Knh1-like N-terminal domain-containing protein" evidence="3">
    <location>
        <begin position="22"/>
        <end position="221"/>
    </location>
</feature>
<dbReference type="EMBL" id="CP134184">
    <property type="protein sequence ID" value="WPA95870.1"/>
    <property type="molecule type" value="Genomic_DNA"/>
</dbReference>
<evidence type="ECO:0000256" key="1">
    <source>
        <dbReference type="ARBA" id="ARBA00022729"/>
    </source>
</evidence>
<reference evidence="6 8" key="2">
    <citation type="submission" date="2023-09" db="EMBL/GenBank/DDBJ databases">
        <title>Complete-Gapless Cercospora beticola genome.</title>
        <authorList>
            <person name="Wyatt N.A."/>
            <person name="Spanner R.E."/>
            <person name="Bolton M.D."/>
        </authorList>
    </citation>
    <scope>NUCLEOTIDE SEQUENCE [LARGE SCALE GENOMIC DNA]</scope>
    <source>
        <strain evidence="6">Cb09-40</strain>
    </source>
</reference>
<dbReference type="OrthoDB" id="5589325at2759"/>
<accession>A0A2G5IAI1</accession>
<evidence type="ECO:0000313" key="7">
    <source>
        <dbReference type="Proteomes" id="UP000230605"/>
    </source>
</evidence>
<evidence type="ECO:0000313" key="6">
    <source>
        <dbReference type="EMBL" id="WPA95870.1"/>
    </source>
</evidence>
<feature type="region of interest" description="Disordered" evidence="2">
    <location>
        <begin position="111"/>
        <end position="142"/>
    </location>
</feature>
<keyword evidence="1 3" id="KW-0732">Signal</keyword>
<dbReference type="Proteomes" id="UP000230605">
    <property type="component" value="Chromosome 1"/>
</dbReference>
<feature type="domain" description="Yeast cell wall synthesis Kre9/Knh1-like N-terminal" evidence="4">
    <location>
        <begin position="32"/>
        <end position="109"/>
    </location>
</feature>
<reference evidence="5 7" key="1">
    <citation type="submission" date="2015-10" db="EMBL/GenBank/DDBJ databases">
        <title>The cercosporin biosynthetic gene cluster was horizontally transferred to several fungal lineages and shown to be expanded in Cercospora beticola based on microsynteny with recipient genomes.</title>
        <authorList>
            <person name="De Jonge R."/>
            <person name="Ebert M.K."/>
            <person name="Suttle J.C."/>
            <person name="Jurick Ii W.M."/>
            <person name="Secor G.A."/>
            <person name="Thomma B.P."/>
            <person name="Van De Peer Y."/>
            <person name="Bolton M.D."/>
        </authorList>
    </citation>
    <scope>NUCLEOTIDE SEQUENCE [LARGE SCALE GENOMIC DNA]</scope>
    <source>
        <strain evidence="5 7">09-40</strain>
    </source>
</reference>
<dbReference type="EMBL" id="LKMD01000100">
    <property type="protein sequence ID" value="PIB01856.1"/>
    <property type="molecule type" value="Genomic_DNA"/>
</dbReference>
<name>A0A2G5IAI1_CERBT</name>
<feature type="region of interest" description="Disordered" evidence="2">
    <location>
        <begin position="170"/>
        <end position="199"/>
    </location>
</feature>
<keyword evidence="8" id="KW-1185">Reference proteome</keyword>
<dbReference type="PANTHER" id="PTHR40633">
    <property type="entry name" value="MATRIX PROTEIN, PUTATIVE (AFU_ORTHOLOGUE AFUA_8G05410)-RELATED"/>
    <property type="match status" value="1"/>
</dbReference>
<feature type="signal peptide" evidence="3">
    <location>
        <begin position="1"/>
        <end position="21"/>
    </location>
</feature>